<evidence type="ECO:0000259" key="2">
    <source>
        <dbReference type="PROSITE" id="PS50975"/>
    </source>
</evidence>
<dbReference type="Gene3D" id="3.30.470.20">
    <property type="entry name" value="ATP-grasp fold, B domain"/>
    <property type="match status" value="1"/>
</dbReference>
<dbReference type="InterPro" id="IPR011761">
    <property type="entry name" value="ATP-grasp"/>
</dbReference>
<dbReference type="PROSITE" id="PS50975">
    <property type="entry name" value="ATP_GRASP"/>
    <property type="match status" value="1"/>
</dbReference>
<name>A0A2T6C4K6_9BACL</name>
<keyword evidence="4" id="KW-1185">Reference proteome</keyword>
<keyword evidence="1" id="KW-0547">Nucleotide-binding</keyword>
<dbReference type="EMBL" id="QBKR01000004">
    <property type="protein sequence ID" value="PTX63266.1"/>
    <property type="molecule type" value="Genomic_DNA"/>
</dbReference>
<evidence type="ECO:0000256" key="1">
    <source>
        <dbReference type="PROSITE-ProRule" id="PRU00409"/>
    </source>
</evidence>
<proteinExistence type="predicted"/>
<protein>
    <submittedName>
        <fullName evidence="3">YheC/D-like protein</fullName>
    </submittedName>
</protein>
<dbReference type="InterPro" id="IPR026838">
    <property type="entry name" value="YheC/D"/>
</dbReference>
<evidence type="ECO:0000313" key="3">
    <source>
        <dbReference type="EMBL" id="PTX63266.1"/>
    </source>
</evidence>
<evidence type="ECO:0000313" key="4">
    <source>
        <dbReference type="Proteomes" id="UP000244240"/>
    </source>
</evidence>
<feature type="domain" description="ATP-grasp" evidence="2">
    <location>
        <begin position="218"/>
        <end position="448"/>
    </location>
</feature>
<accession>A0A2T6C4K6</accession>
<keyword evidence="1" id="KW-0067">ATP-binding</keyword>
<dbReference type="Pfam" id="PF14398">
    <property type="entry name" value="ATPgrasp_YheCD"/>
    <property type="match status" value="1"/>
</dbReference>
<reference evidence="3 4" key="1">
    <citation type="submission" date="2018-04" db="EMBL/GenBank/DDBJ databases">
        <title>Genomic Encyclopedia of Archaeal and Bacterial Type Strains, Phase II (KMG-II): from individual species to whole genera.</title>
        <authorList>
            <person name="Goeker M."/>
        </authorList>
    </citation>
    <scope>NUCLEOTIDE SEQUENCE [LARGE SCALE GENOMIC DNA]</scope>
    <source>
        <strain evidence="3 4">DSM 45787</strain>
    </source>
</reference>
<organism evidence="3 4">
    <name type="scientific">Melghirimyces profundicolus</name>
    <dbReference type="NCBI Taxonomy" id="1242148"/>
    <lineage>
        <taxon>Bacteria</taxon>
        <taxon>Bacillati</taxon>
        <taxon>Bacillota</taxon>
        <taxon>Bacilli</taxon>
        <taxon>Bacillales</taxon>
        <taxon>Thermoactinomycetaceae</taxon>
        <taxon>Melghirimyces</taxon>
    </lineage>
</organism>
<dbReference type="GO" id="GO:0046872">
    <property type="term" value="F:metal ion binding"/>
    <property type="evidence" value="ECO:0007669"/>
    <property type="project" value="InterPro"/>
</dbReference>
<dbReference type="GO" id="GO:0005524">
    <property type="term" value="F:ATP binding"/>
    <property type="evidence" value="ECO:0007669"/>
    <property type="project" value="UniProtKB-UniRule"/>
</dbReference>
<dbReference type="AlphaFoldDB" id="A0A2T6C4K6"/>
<gene>
    <name evidence="3" type="ORF">C8P63_104111</name>
</gene>
<sequence length="476" mass="54678">MGHARVVIQVMSESHFPPHANMIMSQSLADRLRLPNQPVWVTLGIATDTAFIQLSRNPSPLIRISSRLAERLKIQNQKTLNVRYDSRNRRLHFGPLLGVLINRNVEGSNKQLFGLMARFLEECALASTQKGVCLVVFPPENIHLARKTVRGWEYRGNQWLQTEFPLPDAIYNRITSRRIERQPELQQKLRTLKNTCRIPFFNETFLNKREVHELLIQDEKMHRLLPETQPYHPARLRNMLEKYGVVYLKPTNGSLGQGIIRVTVAGGRWVCQYPEASRTVTRMFHRRKEALRHLRRRVSPRYIIQRGLNLVTCDGRPVDFRVLVQKNGKGQWAVTSIVGRIANDQDIVSNLARGGTLRKAADVLSSVQAINKPTIQHLRQRALEISQTFEQLSQGHFAELGVDLVLDKTGHLWLIELNSKPSKTDETVTNPSTAIRPSVNRLIEYVTYITGWAPCLTAPNAVPKPRRPDRTRRKRR</sequence>
<dbReference type="Proteomes" id="UP000244240">
    <property type="component" value="Unassembled WGS sequence"/>
</dbReference>
<dbReference type="SUPFAM" id="SSF56059">
    <property type="entry name" value="Glutathione synthetase ATP-binding domain-like"/>
    <property type="match status" value="1"/>
</dbReference>
<comment type="caution">
    <text evidence="3">The sequence shown here is derived from an EMBL/GenBank/DDBJ whole genome shotgun (WGS) entry which is preliminary data.</text>
</comment>